<reference evidence="10" key="1">
    <citation type="submission" date="2021-05" db="EMBL/GenBank/DDBJ databases">
        <title>The genome of the haptophyte Pavlova lutheri (Diacronema luteri, Pavlovales) - a model for lipid biosynthesis in eukaryotic algae.</title>
        <authorList>
            <person name="Hulatt C.J."/>
            <person name="Posewitz M.C."/>
        </authorList>
    </citation>
    <scope>NUCLEOTIDE SEQUENCE</scope>
    <source>
        <strain evidence="10">NIVA-4/92</strain>
    </source>
</reference>
<dbReference type="GO" id="GO:0005739">
    <property type="term" value="C:mitochondrion"/>
    <property type="evidence" value="ECO:0007669"/>
    <property type="project" value="TreeGrafter"/>
</dbReference>
<feature type="domain" description="Serine hydroxymethyltransferase-like" evidence="9">
    <location>
        <begin position="9"/>
        <end position="407"/>
    </location>
</feature>
<evidence type="ECO:0000259" key="9">
    <source>
        <dbReference type="Pfam" id="PF00464"/>
    </source>
</evidence>
<dbReference type="Pfam" id="PF00464">
    <property type="entry name" value="SHMT"/>
    <property type="match status" value="1"/>
</dbReference>
<name>A0A8J6CFS7_DIALT</name>
<dbReference type="UniPathway" id="UPA00193"/>
<organism evidence="10 11">
    <name type="scientific">Diacronema lutheri</name>
    <name type="common">Unicellular marine alga</name>
    <name type="synonym">Monochrysis lutheri</name>
    <dbReference type="NCBI Taxonomy" id="2081491"/>
    <lineage>
        <taxon>Eukaryota</taxon>
        <taxon>Haptista</taxon>
        <taxon>Haptophyta</taxon>
        <taxon>Pavlovophyceae</taxon>
        <taxon>Pavlovales</taxon>
        <taxon>Pavlovaceae</taxon>
        <taxon>Diacronema</taxon>
    </lineage>
</organism>
<evidence type="ECO:0000256" key="7">
    <source>
        <dbReference type="PIRSR" id="PIRSR000412-50"/>
    </source>
</evidence>
<dbReference type="GO" id="GO:0019264">
    <property type="term" value="P:glycine biosynthetic process from serine"/>
    <property type="evidence" value="ECO:0007669"/>
    <property type="project" value="InterPro"/>
</dbReference>
<dbReference type="OrthoDB" id="10265628at2759"/>
<sequence>MPTQPNTALKESDPEVWNIIEKERMRQREGIELIASENFTSMAVMDALGSCMTNKYSEGMPGHRYYGGNEFIDQMELLCVKRALEVFHVDPQEWGVNVQPYSGSPANFAVYTALLQPHDRIMGLALASGGHLTHGHYTPKKRISATSIYFESLPYHVSNETGLLDFDEIEKMALLFRPKMIVTGASAYPRDWNFAKFREIADKVGALLLADIAHVSGLVASGLHSSPFPHCDIVTTTTHKSLRGPRSGMIFYRKGARPALPDGTPGGVYAFEEAINMAVFPALQGGPHNHQIAALATALSEAAKPEFKTYAQQVVANCKHLAKALTDKGYKLATDGTDNHLVLWDLRPLGLTGSKMETLLDKAHITLNKNSVHGDVSAMTPGAIRIGTPAMTTRGLVEKDFDEVAELLHRGIQIAIEIQSTSGKKLVDFLAALDNHPKVLELRADAEAFSRKYFMPGREVWGC</sequence>
<dbReference type="InterPro" id="IPR015422">
    <property type="entry name" value="PyrdxlP-dep_Trfase_small"/>
</dbReference>
<evidence type="ECO:0000256" key="8">
    <source>
        <dbReference type="RuleBase" id="RU000585"/>
    </source>
</evidence>
<dbReference type="CDD" id="cd00378">
    <property type="entry name" value="SHMT"/>
    <property type="match status" value="1"/>
</dbReference>
<evidence type="ECO:0000313" key="11">
    <source>
        <dbReference type="Proteomes" id="UP000751190"/>
    </source>
</evidence>
<comment type="function">
    <text evidence="8">Interconversion of serine and glycine.</text>
</comment>
<proteinExistence type="inferred from homology"/>
<dbReference type="Gene3D" id="3.90.1150.10">
    <property type="entry name" value="Aspartate Aminotransferase, domain 1"/>
    <property type="match status" value="1"/>
</dbReference>
<dbReference type="PROSITE" id="PS00096">
    <property type="entry name" value="SHMT"/>
    <property type="match status" value="1"/>
</dbReference>
<evidence type="ECO:0000256" key="1">
    <source>
        <dbReference type="ARBA" id="ARBA00001933"/>
    </source>
</evidence>
<gene>
    <name evidence="10" type="ORF">KFE25_005538</name>
</gene>
<dbReference type="InterPro" id="IPR015421">
    <property type="entry name" value="PyrdxlP-dep_Trfase_major"/>
</dbReference>
<keyword evidence="4 8" id="KW-0554">One-carbon metabolism</keyword>
<dbReference type="GO" id="GO:0035999">
    <property type="term" value="P:tetrahydrofolate interconversion"/>
    <property type="evidence" value="ECO:0007669"/>
    <property type="project" value="UniProtKB-UniPathway"/>
</dbReference>
<evidence type="ECO:0000313" key="10">
    <source>
        <dbReference type="EMBL" id="KAG8465968.1"/>
    </source>
</evidence>
<comment type="pathway">
    <text evidence="2 8">One-carbon metabolism; tetrahydrofolate interconversion.</text>
</comment>
<comment type="similarity">
    <text evidence="3 8">Belongs to the SHMT family.</text>
</comment>
<dbReference type="Proteomes" id="UP000751190">
    <property type="component" value="Unassembled WGS sequence"/>
</dbReference>
<dbReference type="PANTHER" id="PTHR11680">
    <property type="entry name" value="SERINE HYDROXYMETHYLTRANSFERASE"/>
    <property type="match status" value="1"/>
</dbReference>
<dbReference type="SUPFAM" id="SSF53383">
    <property type="entry name" value="PLP-dependent transferases"/>
    <property type="match status" value="1"/>
</dbReference>
<evidence type="ECO:0000256" key="2">
    <source>
        <dbReference type="ARBA" id="ARBA00004777"/>
    </source>
</evidence>
<accession>A0A8J6CFS7</accession>
<evidence type="ECO:0000256" key="6">
    <source>
        <dbReference type="ARBA" id="ARBA00022898"/>
    </source>
</evidence>
<dbReference type="GO" id="GO:0030170">
    <property type="term" value="F:pyridoxal phosphate binding"/>
    <property type="evidence" value="ECO:0007669"/>
    <property type="project" value="InterPro"/>
</dbReference>
<evidence type="ECO:0000256" key="5">
    <source>
        <dbReference type="ARBA" id="ARBA00022679"/>
    </source>
</evidence>
<keyword evidence="11" id="KW-1185">Reference proteome</keyword>
<dbReference type="EMBL" id="JAGTXO010000009">
    <property type="protein sequence ID" value="KAG8465968.1"/>
    <property type="molecule type" value="Genomic_DNA"/>
</dbReference>
<comment type="cofactor">
    <cofactor evidence="1 7 8">
        <name>pyridoxal 5'-phosphate</name>
        <dbReference type="ChEBI" id="CHEBI:597326"/>
    </cofactor>
</comment>
<dbReference type="Gene3D" id="3.40.640.10">
    <property type="entry name" value="Type I PLP-dependent aspartate aminotransferase-like (Major domain)"/>
    <property type="match status" value="1"/>
</dbReference>
<evidence type="ECO:0000256" key="3">
    <source>
        <dbReference type="ARBA" id="ARBA00006376"/>
    </source>
</evidence>
<dbReference type="AlphaFoldDB" id="A0A8J6CFS7"/>
<comment type="catalytic activity">
    <reaction evidence="8">
        <text>(6R)-5,10-methylene-5,6,7,8-tetrahydrofolate + glycine + H2O = (6S)-5,6,7,8-tetrahydrofolate + L-serine</text>
        <dbReference type="Rhea" id="RHEA:15481"/>
        <dbReference type="ChEBI" id="CHEBI:15377"/>
        <dbReference type="ChEBI" id="CHEBI:15636"/>
        <dbReference type="ChEBI" id="CHEBI:33384"/>
        <dbReference type="ChEBI" id="CHEBI:57305"/>
        <dbReference type="ChEBI" id="CHEBI:57453"/>
        <dbReference type="EC" id="2.1.2.1"/>
    </reaction>
</comment>
<feature type="modified residue" description="N6-(pyridoxal phosphate)lysine" evidence="7">
    <location>
        <position position="240"/>
    </location>
</feature>
<dbReference type="PIRSF" id="PIRSF000412">
    <property type="entry name" value="SHMT"/>
    <property type="match status" value="1"/>
</dbReference>
<dbReference type="InterPro" id="IPR001085">
    <property type="entry name" value="Ser_HO-MeTrfase"/>
</dbReference>
<dbReference type="InterPro" id="IPR015424">
    <property type="entry name" value="PyrdxlP-dep_Trfase"/>
</dbReference>
<dbReference type="NCBIfam" id="NF000586">
    <property type="entry name" value="PRK00011.1"/>
    <property type="match status" value="1"/>
</dbReference>
<dbReference type="FunFam" id="3.40.640.10:FF:000097">
    <property type="entry name" value="Serine hydroxymethyltransferase"/>
    <property type="match status" value="1"/>
</dbReference>
<dbReference type="PANTHER" id="PTHR11680:SF35">
    <property type="entry name" value="SERINE HYDROXYMETHYLTRANSFERASE 1"/>
    <property type="match status" value="1"/>
</dbReference>
<comment type="caution">
    <text evidence="10">The sequence shown here is derived from an EMBL/GenBank/DDBJ whole genome shotgun (WGS) entry which is preliminary data.</text>
</comment>
<keyword evidence="5 8" id="KW-0808">Transferase</keyword>
<dbReference type="InterPro" id="IPR039429">
    <property type="entry name" value="SHMT-like_dom"/>
</dbReference>
<dbReference type="HAMAP" id="MF_00051">
    <property type="entry name" value="SHMT"/>
    <property type="match status" value="1"/>
</dbReference>
<dbReference type="InterPro" id="IPR049943">
    <property type="entry name" value="Ser_HO-MeTrfase-like"/>
</dbReference>
<dbReference type="EC" id="2.1.2.1" evidence="8"/>
<dbReference type="OMA" id="VTNRNAI"/>
<evidence type="ECO:0000256" key="4">
    <source>
        <dbReference type="ARBA" id="ARBA00022563"/>
    </source>
</evidence>
<dbReference type="InterPro" id="IPR019798">
    <property type="entry name" value="Ser_HO-MeTrfase_PLP_BS"/>
</dbReference>
<keyword evidence="6 7" id="KW-0663">Pyridoxal phosphate</keyword>
<dbReference type="GO" id="GO:0004372">
    <property type="term" value="F:glycine hydroxymethyltransferase activity"/>
    <property type="evidence" value="ECO:0007669"/>
    <property type="project" value="UniProtKB-EC"/>
</dbReference>
<protein>
    <recommendedName>
        <fullName evidence="8">Serine hydroxymethyltransferase</fullName>
        <ecNumber evidence="8">2.1.2.1</ecNumber>
    </recommendedName>
</protein>